<evidence type="ECO:0000313" key="3">
    <source>
        <dbReference type="EMBL" id="SDF85655.1"/>
    </source>
</evidence>
<protein>
    <submittedName>
        <fullName evidence="3">3-(3-hydroxy-phenyl)propionate hydroxylase</fullName>
    </submittedName>
</protein>
<accession>A0A1G7PHA0</accession>
<dbReference type="EMBL" id="FNCF01000002">
    <property type="protein sequence ID" value="SDF85655.1"/>
    <property type="molecule type" value="Genomic_DNA"/>
</dbReference>
<dbReference type="RefSeq" id="WP_091059724.1">
    <property type="nucleotide sequence ID" value="NZ_FNCF01000002.1"/>
</dbReference>
<reference evidence="4" key="1">
    <citation type="submission" date="2016-10" db="EMBL/GenBank/DDBJ databases">
        <authorList>
            <person name="Varghese N."/>
            <person name="Submissions S."/>
        </authorList>
    </citation>
    <scope>NUCLEOTIDE SEQUENCE [LARGE SCALE GENOMIC DNA]</scope>
    <source>
        <strain evidence="4">DSM 44526</strain>
    </source>
</reference>
<dbReference type="PANTHER" id="PTHR43476:SF3">
    <property type="entry name" value="FAD-BINDING MONOOXYGENASE"/>
    <property type="match status" value="1"/>
</dbReference>
<dbReference type="PANTHER" id="PTHR43476">
    <property type="entry name" value="3-(3-HYDROXY-PHENYL)PROPIONATE/3-HYDROXYCINNAMIC ACID HYDROXYLASE"/>
    <property type="match status" value="1"/>
</dbReference>
<dbReference type="Pfam" id="PF01494">
    <property type="entry name" value="FAD_binding_3"/>
    <property type="match status" value="1"/>
</dbReference>
<keyword evidence="4" id="KW-1185">Reference proteome</keyword>
<dbReference type="NCBIfam" id="NF004829">
    <property type="entry name" value="PRK06183.1-3"/>
    <property type="match status" value="1"/>
</dbReference>
<evidence type="ECO:0000259" key="2">
    <source>
        <dbReference type="Pfam" id="PF01494"/>
    </source>
</evidence>
<dbReference type="PRINTS" id="PR00420">
    <property type="entry name" value="RNGMNOXGNASE"/>
</dbReference>
<dbReference type="Gene3D" id="3.50.50.60">
    <property type="entry name" value="FAD/NAD(P)-binding domain"/>
    <property type="match status" value="1"/>
</dbReference>
<dbReference type="Proteomes" id="UP000198863">
    <property type="component" value="Unassembled WGS sequence"/>
</dbReference>
<dbReference type="InterPro" id="IPR050631">
    <property type="entry name" value="PheA/TfdB_FAD_monoxygenase"/>
</dbReference>
<proteinExistence type="predicted"/>
<dbReference type="GO" id="GO:0019622">
    <property type="term" value="P:3-(3-hydroxy)phenylpropionate catabolic process"/>
    <property type="evidence" value="ECO:0007669"/>
    <property type="project" value="TreeGrafter"/>
</dbReference>
<dbReference type="OrthoDB" id="8670884at2"/>
<sequence>MTRGRVVVVGAGPVGLTAALLLAHRGHDVQVLERRTAPSGLPRAVHLDAEARRVLADAGVGDGFARVSAPGAGLRLLDAEHRVLAEFPREPGAASMFHQPDLEQLLRDAVAAAGVELVTGVEVHRVRRTRRGAQVETDRSVLAADVVLGCDGAHSVVARAVGARWRQLARPDRWHVVDLLAPAPLPGWPGVHQVCDPERAATFMPVSGLRYRAEFRVTDRPLDLPAELARFGAQDCAVVRATDYTYGARVARRWRSGRVLLAGDAAHLTPPFIGQGLGLGLRDVHQLAWKVDAVLAGAPDALLDTHGRERAAHARALVRLAALTGWLMTAGGRRAARVRRVVLRLLPRTLLAAGTPPLRRGPWVRRPRVGPAHGVGRLVPDVELRRGRRLDDVLGPGWALLVCSTEVPDVPPLPGGARPRVLHRGALPDLGPALRDRWVLVRPDRVVAAVGPRIQRPGR</sequence>
<keyword evidence="1" id="KW-0560">Oxidoreductase</keyword>
<evidence type="ECO:0000256" key="1">
    <source>
        <dbReference type="ARBA" id="ARBA00023002"/>
    </source>
</evidence>
<dbReference type="GO" id="GO:0071949">
    <property type="term" value="F:FAD binding"/>
    <property type="evidence" value="ECO:0007669"/>
    <property type="project" value="InterPro"/>
</dbReference>
<dbReference type="InterPro" id="IPR002938">
    <property type="entry name" value="FAD-bd"/>
</dbReference>
<dbReference type="InterPro" id="IPR036188">
    <property type="entry name" value="FAD/NAD-bd_sf"/>
</dbReference>
<feature type="domain" description="FAD-binding" evidence="2">
    <location>
        <begin position="5"/>
        <end position="320"/>
    </location>
</feature>
<dbReference type="GO" id="GO:0008688">
    <property type="term" value="F:3-(3-hydroxyphenyl)propionate hydroxylase activity"/>
    <property type="evidence" value="ECO:0007669"/>
    <property type="project" value="TreeGrafter"/>
</dbReference>
<dbReference type="SUPFAM" id="SSF51905">
    <property type="entry name" value="FAD/NAD(P)-binding domain"/>
    <property type="match status" value="1"/>
</dbReference>
<dbReference type="AlphaFoldDB" id="A0A1G7PHA0"/>
<organism evidence="3 4">
    <name type="scientific">Klenkia brasiliensis</name>
    <dbReference type="NCBI Taxonomy" id="333142"/>
    <lineage>
        <taxon>Bacteria</taxon>
        <taxon>Bacillati</taxon>
        <taxon>Actinomycetota</taxon>
        <taxon>Actinomycetes</taxon>
        <taxon>Geodermatophilales</taxon>
        <taxon>Geodermatophilaceae</taxon>
        <taxon>Klenkia</taxon>
    </lineage>
</organism>
<name>A0A1G7PHA0_9ACTN</name>
<gene>
    <name evidence="3" type="ORF">SAMN05660324_1090</name>
</gene>
<dbReference type="Gene3D" id="3.30.70.2450">
    <property type="match status" value="1"/>
</dbReference>
<evidence type="ECO:0000313" key="4">
    <source>
        <dbReference type="Proteomes" id="UP000198863"/>
    </source>
</evidence>